<evidence type="ECO:0000313" key="3">
    <source>
        <dbReference type="Proteomes" id="UP000270471"/>
    </source>
</evidence>
<dbReference type="Proteomes" id="UP000270471">
    <property type="component" value="Unassembled WGS sequence"/>
</dbReference>
<organism evidence="2 3">
    <name type="scientific">Streptomyces shenzhenensis</name>
    <dbReference type="NCBI Taxonomy" id="943815"/>
    <lineage>
        <taxon>Bacteria</taxon>
        <taxon>Bacillati</taxon>
        <taxon>Actinomycetota</taxon>
        <taxon>Actinomycetes</taxon>
        <taxon>Kitasatosporales</taxon>
        <taxon>Streptomycetaceae</taxon>
        <taxon>Streptomyces</taxon>
    </lineage>
</organism>
<name>A0A3M0IMS1_9ACTN</name>
<dbReference type="AlphaFoldDB" id="A0A3M0IMS1"/>
<dbReference type="RefSeq" id="WP_121887306.1">
    <property type="nucleotide sequence ID" value="NZ_PENI01000001.1"/>
</dbReference>
<feature type="region of interest" description="Disordered" evidence="1">
    <location>
        <begin position="17"/>
        <end position="39"/>
    </location>
</feature>
<dbReference type="EMBL" id="PENI01000001">
    <property type="protein sequence ID" value="RMB87639.1"/>
    <property type="molecule type" value="Genomic_DNA"/>
</dbReference>
<comment type="caution">
    <text evidence="2">The sequence shown here is derived from an EMBL/GenBank/DDBJ whole genome shotgun (WGS) entry which is preliminary data.</text>
</comment>
<proteinExistence type="predicted"/>
<keyword evidence="3" id="KW-1185">Reference proteome</keyword>
<evidence type="ECO:0000313" key="2">
    <source>
        <dbReference type="EMBL" id="RMB87639.1"/>
    </source>
</evidence>
<evidence type="ECO:0000256" key="1">
    <source>
        <dbReference type="SAM" id="MobiDB-lite"/>
    </source>
</evidence>
<gene>
    <name evidence="2" type="ORF">CTZ28_01375</name>
</gene>
<reference evidence="2 3" key="1">
    <citation type="submission" date="2017-11" db="EMBL/GenBank/DDBJ databases">
        <title>Draft genome of actinobacteria isolated from guarana (Paullinia cupana (Mart.) Ducke.</title>
        <authorList>
            <person name="Siqueira K.A."/>
            <person name="Liotti R.G."/>
            <person name="Mendes T.A.O."/>
            <person name="Soares M.A."/>
        </authorList>
    </citation>
    <scope>NUCLEOTIDE SEQUENCE [LARGE SCALE GENOMIC DNA]</scope>
    <source>
        <strain evidence="2 3">193</strain>
    </source>
</reference>
<sequence length="83" mass="9574">MTDRHRPHGFAVVDVGGRDARSSEVSGVARRSPRRRRRVCRTWSGRDSHNGRHFKPQRLPADHAYGVPRLRGWLRGKRIGVRP</sequence>
<protein>
    <submittedName>
        <fullName evidence="2">Uncharacterized protein</fullName>
    </submittedName>
</protein>
<accession>A0A3M0IMS1</accession>